<protein>
    <submittedName>
        <fullName evidence="1">Uncharacterized protein</fullName>
    </submittedName>
</protein>
<dbReference type="EMBL" id="JACJTU010000023">
    <property type="protein sequence ID" value="MBD2736680.1"/>
    <property type="molecule type" value="Genomic_DNA"/>
</dbReference>
<dbReference type="Proteomes" id="UP000637383">
    <property type="component" value="Unassembled WGS sequence"/>
</dbReference>
<dbReference type="RefSeq" id="WP_190957298.1">
    <property type="nucleotide sequence ID" value="NZ_JACJTU010000023.1"/>
</dbReference>
<organism evidence="1 2">
    <name type="scientific">Nostoc paludosum FACHB-159</name>
    <dbReference type="NCBI Taxonomy" id="2692908"/>
    <lineage>
        <taxon>Bacteria</taxon>
        <taxon>Bacillati</taxon>
        <taxon>Cyanobacteriota</taxon>
        <taxon>Cyanophyceae</taxon>
        <taxon>Nostocales</taxon>
        <taxon>Nostocaceae</taxon>
        <taxon>Nostoc</taxon>
    </lineage>
</organism>
<comment type="caution">
    <text evidence="1">The sequence shown here is derived from an EMBL/GenBank/DDBJ whole genome shotgun (WGS) entry which is preliminary data.</text>
</comment>
<keyword evidence="2" id="KW-1185">Reference proteome</keyword>
<sequence length="49" mass="5201">MSLIDGLFMTLLSTVACVALPKLLSVIFSAKNEKIALSPATVTSEQSNF</sequence>
<accession>A0ABR8KEF4</accession>
<name>A0ABR8KEF4_9NOSO</name>
<gene>
    <name evidence="1" type="ORF">H6H03_22780</name>
</gene>
<reference evidence="1 2" key="1">
    <citation type="journal article" date="2020" name="ISME J.">
        <title>Comparative genomics reveals insights into cyanobacterial evolution and habitat adaptation.</title>
        <authorList>
            <person name="Chen M.Y."/>
            <person name="Teng W.K."/>
            <person name="Zhao L."/>
            <person name="Hu C.X."/>
            <person name="Zhou Y.K."/>
            <person name="Han B.P."/>
            <person name="Song L.R."/>
            <person name="Shu W.S."/>
        </authorList>
    </citation>
    <scope>NUCLEOTIDE SEQUENCE [LARGE SCALE GENOMIC DNA]</scope>
    <source>
        <strain evidence="1 2">FACHB-159</strain>
    </source>
</reference>
<proteinExistence type="predicted"/>
<evidence type="ECO:0000313" key="2">
    <source>
        <dbReference type="Proteomes" id="UP000637383"/>
    </source>
</evidence>
<evidence type="ECO:0000313" key="1">
    <source>
        <dbReference type="EMBL" id="MBD2736680.1"/>
    </source>
</evidence>